<evidence type="ECO:0000256" key="1">
    <source>
        <dbReference type="SAM" id="MobiDB-lite"/>
    </source>
</evidence>
<reference evidence="3 4" key="1">
    <citation type="submission" date="2016-04" db="EMBL/GenBank/DDBJ databases">
        <title>Genome analyses suggest a sexual origin of heterokaryosis in a supposedly ancient asexual fungus.</title>
        <authorList>
            <person name="Ropars J."/>
            <person name="Sedzielewska K."/>
            <person name="Noel J."/>
            <person name="Charron P."/>
            <person name="Farinelli L."/>
            <person name="Marton T."/>
            <person name="Kruger M."/>
            <person name="Pelin A."/>
            <person name="Brachmann A."/>
            <person name="Corradi N."/>
        </authorList>
    </citation>
    <scope>NUCLEOTIDE SEQUENCE [LARGE SCALE GENOMIC DNA]</scope>
    <source>
        <strain evidence="3 4">C2</strain>
    </source>
</reference>
<comment type="caution">
    <text evidence="3">The sequence shown here is derived from an EMBL/GenBank/DDBJ whole genome shotgun (WGS) entry which is preliminary data.</text>
</comment>
<dbReference type="OrthoDB" id="2338473at2759"/>
<dbReference type="VEuPathDB" id="FungiDB:RhiirFUN_017740"/>
<reference evidence="3 4" key="2">
    <citation type="submission" date="2017-10" db="EMBL/GenBank/DDBJ databases">
        <title>Extensive intraspecific genome diversity in a model arbuscular mycorrhizal fungus.</title>
        <authorList>
            <person name="Chen E.C.H."/>
            <person name="Morin E."/>
            <person name="Baudet D."/>
            <person name="Noel J."/>
            <person name="Ndikumana S."/>
            <person name="Charron P."/>
            <person name="St-Onge C."/>
            <person name="Giorgi J."/>
            <person name="Grigoriev I.V."/>
            <person name="Roux C."/>
            <person name="Martin F.M."/>
            <person name="Corradi N."/>
        </authorList>
    </citation>
    <scope>NUCLEOTIDE SEQUENCE [LARGE SCALE GENOMIC DNA]</scope>
    <source>
        <strain evidence="3 4">C2</strain>
    </source>
</reference>
<proteinExistence type="predicted"/>
<organism evidence="3 4">
    <name type="scientific">Rhizophagus irregularis</name>
    <dbReference type="NCBI Taxonomy" id="588596"/>
    <lineage>
        <taxon>Eukaryota</taxon>
        <taxon>Fungi</taxon>
        <taxon>Fungi incertae sedis</taxon>
        <taxon>Mucoromycota</taxon>
        <taxon>Glomeromycotina</taxon>
        <taxon>Glomeromycetes</taxon>
        <taxon>Glomerales</taxon>
        <taxon>Glomeraceae</taxon>
        <taxon>Rhizophagus</taxon>
    </lineage>
</organism>
<gene>
    <name evidence="3" type="ORF">RhiirC2_792163</name>
</gene>
<dbReference type="VEuPathDB" id="FungiDB:FUN_000356"/>
<feature type="transmembrane region" description="Helical" evidence="2">
    <location>
        <begin position="12"/>
        <end position="34"/>
    </location>
</feature>
<keyword evidence="2" id="KW-1133">Transmembrane helix</keyword>
<evidence type="ECO:0000256" key="2">
    <source>
        <dbReference type="SAM" id="Phobius"/>
    </source>
</evidence>
<dbReference type="EMBL" id="LLXL01002305">
    <property type="protein sequence ID" value="PKK61200.1"/>
    <property type="molecule type" value="Genomic_DNA"/>
</dbReference>
<protein>
    <submittedName>
        <fullName evidence="3">Uncharacterized protein</fullName>
    </submittedName>
</protein>
<evidence type="ECO:0000313" key="3">
    <source>
        <dbReference type="EMBL" id="PKK61200.1"/>
    </source>
</evidence>
<keyword evidence="2" id="KW-0472">Membrane</keyword>
<evidence type="ECO:0000313" key="4">
    <source>
        <dbReference type="Proteomes" id="UP000233469"/>
    </source>
</evidence>
<dbReference type="VEuPathDB" id="FungiDB:RhiirA1_537267"/>
<accession>A0A2N1MHS6</accession>
<feature type="region of interest" description="Disordered" evidence="1">
    <location>
        <begin position="363"/>
        <end position="413"/>
    </location>
</feature>
<name>A0A2N1MHS6_9GLOM</name>
<sequence>MLQILEPLNFCRAIIIVIFGIILLGDLIILSIGVHNDLPTVTDRYSEMTEFPAPIVGFQLKNNFTITCHFQLFGYYDSNNCSKYLTQPTFNEENGQWTGKFSPINNLAFPRNQTPYRLKRILFKFNVPNDVYIDGDIPAFTINVFDSENQTLAQDMYNALVNNKYYFNSSPLSASVFRANRYFLGRNYIYHVRMTRKTTRTIVESIKDDFGFPPERETLTYITAFVYLTTRNDSWYADAASGFMLDPNSFLLEDQTEQRNKNALSVISNGLAIFGTLLTIYAILFGVSSIKRWGLIHKHVFNSTTKETLNKELEKMKSKPTLFSANPGHDNSELKELKKELIGINTFLKHYIVDISWLEQDNKTSKKDDRKTSEKDDKKTLEDDKKTSEEDDRKTSEEDDESFPGCGRDDSIKNLTSGKLYKVMEFINDN</sequence>
<feature type="compositionally biased region" description="Basic and acidic residues" evidence="1">
    <location>
        <begin position="363"/>
        <end position="396"/>
    </location>
</feature>
<keyword evidence="2" id="KW-0812">Transmembrane</keyword>
<dbReference type="Proteomes" id="UP000233469">
    <property type="component" value="Unassembled WGS sequence"/>
</dbReference>
<feature type="transmembrane region" description="Helical" evidence="2">
    <location>
        <begin position="266"/>
        <end position="287"/>
    </location>
</feature>
<dbReference type="AlphaFoldDB" id="A0A2N1MHS6"/>